<dbReference type="Proteomes" id="UP000001660">
    <property type="component" value="Chromosome"/>
</dbReference>
<organism evidence="3 4">
    <name type="scientific">Nitrospira defluvii</name>
    <dbReference type="NCBI Taxonomy" id="330214"/>
    <lineage>
        <taxon>Bacteria</taxon>
        <taxon>Pseudomonadati</taxon>
        <taxon>Nitrospirota</taxon>
        <taxon>Nitrospiria</taxon>
        <taxon>Nitrospirales</taxon>
        <taxon>Nitrospiraceae</taxon>
        <taxon>Nitrospira</taxon>
    </lineage>
</organism>
<dbReference type="STRING" id="330214.NIDE2179"/>
<accession>D8PF90</accession>
<feature type="domain" description="FecR protein" evidence="1">
    <location>
        <begin position="134"/>
        <end position="226"/>
    </location>
</feature>
<evidence type="ECO:0000259" key="2">
    <source>
        <dbReference type="Pfam" id="PF16220"/>
    </source>
</evidence>
<dbReference type="PIRSF" id="PIRSF018266">
    <property type="entry name" value="FecR"/>
    <property type="match status" value="1"/>
</dbReference>
<dbReference type="InterPro" id="IPR006860">
    <property type="entry name" value="FecR"/>
</dbReference>
<evidence type="ECO:0000259" key="1">
    <source>
        <dbReference type="Pfam" id="PF04773"/>
    </source>
</evidence>
<dbReference type="Pfam" id="PF04773">
    <property type="entry name" value="FecR"/>
    <property type="match status" value="1"/>
</dbReference>
<proteinExistence type="predicted"/>
<dbReference type="PANTHER" id="PTHR30273:SF2">
    <property type="entry name" value="PROTEIN FECR"/>
    <property type="match status" value="1"/>
</dbReference>
<dbReference type="Pfam" id="PF16220">
    <property type="entry name" value="DUF4880"/>
    <property type="match status" value="1"/>
</dbReference>
<reference evidence="3 4" key="1">
    <citation type="journal article" date="2010" name="Proc. Natl. Acad. Sci. U.S.A.">
        <title>A Nitrospira metagenome illuminates the physiology and evolution of globally important nitrite-oxidizing bacteria.</title>
        <authorList>
            <person name="Lucker S."/>
            <person name="Wagner M."/>
            <person name="Maixner F."/>
            <person name="Pelletier E."/>
            <person name="Koch H."/>
            <person name="Vacherie B."/>
            <person name="Rattei T."/>
            <person name="Sinninghe Damste J."/>
            <person name="Spieck E."/>
            <person name="Le Paslier D."/>
            <person name="Daims H."/>
        </authorList>
    </citation>
    <scope>NUCLEOTIDE SEQUENCE [LARGE SCALE GENOMIC DNA]</scope>
</reference>
<protein>
    <submittedName>
        <fullName evidence="3">Uncharacterized protein</fullName>
    </submittedName>
</protein>
<name>D8PF90_9BACT</name>
<feature type="domain" description="FecR N-terminal" evidence="2">
    <location>
        <begin position="20"/>
        <end position="61"/>
    </location>
</feature>
<dbReference type="Gene3D" id="3.55.50.30">
    <property type="match status" value="1"/>
</dbReference>
<dbReference type="Gene3D" id="2.60.120.1440">
    <property type="match status" value="1"/>
</dbReference>
<evidence type="ECO:0000313" key="4">
    <source>
        <dbReference type="Proteomes" id="UP000001660"/>
    </source>
</evidence>
<dbReference type="PANTHER" id="PTHR30273">
    <property type="entry name" value="PERIPLASMIC SIGNAL SENSOR AND SIGMA FACTOR ACTIVATOR FECR-RELATED"/>
    <property type="match status" value="1"/>
</dbReference>
<keyword evidence="4" id="KW-1185">Reference proteome</keyword>
<dbReference type="InterPro" id="IPR032623">
    <property type="entry name" value="FecR_N"/>
</dbReference>
<dbReference type="KEGG" id="nde:NIDE2179"/>
<dbReference type="EMBL" id="FP929003">
    <property type="protein sequence ID" value="CBK41899.1"/>
    <property type="molecule type" value="Genomic_DNA"/>
</dbReference>
<sequence length="339" mass="38629">MSEREDQATHHPSDTLDAWQEANAWLLRLHSGMMSKQEQQEFAAWRRCTPLHEAQFQKAERFWEALNGLADQVTRPEPLDYAPSGWADDRPRRATPPFLRPRSWRRWSSGVAATLALAALVVMLWPTVDVWLSDYQTHAGEQTSLSLADGSTVHLNTRSALSVRLSAQRRGLSLKRGEALFEVAHDPSRPFEVEVNGRVVRAIGTTFNIDHHDHRTAISVLEGAVRLLRKNETLDIPAGYRVTYETDGQPSALEPFNPPRITAWHRHELIFDDMPLDQIIDQLNRYRSGPIVILDSRLRAQRLSGSIALTDPDRSLAMLQHVLPFRITRVTPYLTFISR</sequence>
<evidence type="ECO:0000313" key="3">
    <source>
        <dbReference type="EMBL" id="CBK41899.1"/>
    </source>
</evidence>
<dbReference type="OrthoDB" id="9798846at2"/>
<dbReference type="HOGENOM" id="CLU_050192_0_1_0"/>
<dbReference type="AlphaFoldDB" id="D8PF90"/>
<dbReference type="InterPro" id="IPR012373">
    <property type="entry name" value="Ferrdict_sens_TM"/>
</dbReference>
<dbReference type="GO" id="GO:0016989">
    <property type="term" value="F:sigma factor antagonist activity"/>
    <property type="evidence" value="ECO:0007669"/>
    <property type="project" value="TreeGrafter"/>
</dbReference>
<dbReference type="eggNOG" id="COG3712">
    <property type="taxonomic scope" value="Bacteria"/>
</dbReference>
<gene>
    <name evidence="3" type="ORF">NIDE2179</name>
</gene>